<dbReference type="GO" id="GO:0009368">
    <property type="term" value="C:endopeptidase Clp complex"/>
    <property type="evidence" value="ECO:0007669"/>
    <property type="project" value="TreeGrafter"/>
</dbReference>
<comment type="similarity">
    <text evidence="1 2">Belongs to the peptidase S14 family.</text>
</comment>
<dbReference type="GO" id="GO:0004252">
    <property type="term" value="F:serine-type endopeptidase activity"/>
    <property type="evidence" value="ECO:0007669"/>
    <property type="project" value="InterPro"/>
</dbReference>
<protein>
    <recommendedName>
        <fullName evidence="2">ATP-dependent Clp protease proteolytic subunit</fullName>
    </recommendedName>
</protein>
<dbReference type="EMBL" id="JACMSC010000215">
    <property type="protein sequence ID" value="KAG6465962.1"/>
    <property type="molecule type" value="Genomic_DNA"/>
</dbReference>
<accession>A0A8J5CPF6</accession>
<dbReference type="PANTHER" id="PTHR10381:SF11">
    <property type="entry name" value="ATP-DEPENDENT CLP PROTEASE PROTEOLYTIC SUBUNIT, MITOCHONDRIAL"/>
    <property type="match status" value="1"/>
</dbReference>
<dbReference type="InterPro" id="IPR029045">
    <property type="entry name" value="ClpP/crotonase-like_dom_sf"/>
</dbReference>
<dbReference type="PANTHER" id="PTHR10381">
    <property type="entry name" value="ATP-DEPENDENT CLP PROTEASE PROTEOLYTIC SUBUNIT"/>
    <property type="match status" value="1"/>
</dbReference>
<keyword evidence="4" id="KW-1185">Reference proteome</keyword>
<proteinExistence type="inferred from homology"/>
<dbReference type="GO" id="GO:0009536">
    <property type="term" value="C:plastid"/>
    <property type="evidence" value="ECO:0007669"/>
    <property type="project" value="UniProtKB-ARBA"/>
</dbReference>
<dbReference type="AlphaFoldDB" id="A0A8J5CPF6"/>
<sequence length="285" mass="32119">MTPLLLSNFVRQSRCFYSVSRGATSNVAVESSDNVFSHIFLNRRILLLGEIAENTASKAVDSMIKMQIKNVERPISLLISFDGGELLKTFSILEIMKLCSYLIYIFSLGQAGSMASLVLAASTPCHWYSLPISRIMIHKPYFAEKTSKQALTEPESSKLESIKPALLESSDDVMILNEELKTIRKMPELEKPLRHLTSSPILSGDLDTSIPSVVVQHRMLQLSLLVSSDDGEVLKTFSILEIMKLYILIRFIPFVWNKPAPWLHWFWLLALLAIGTLSNFQNNDP</sequence>
<dbReference type="SMR" id="A0A8J5CPF6"/>
<dbReference type="Pfam" id="PF00574">
    <property type="entry name" value="CLP_protease"/>
    <property type="match status" value="1"/>
</dbReference>
<evidence type="ECO:0000256" key="2">
    <source>
        <dbReference type="RuleBase" id="RU003567"/>
    </source>
</evidence>
<dbReference type="GO" id="GO:0006515">
    <property type="term" value="P:protein quality control for misfolded or incompletely synthesized proteins"/>
    <property type="evidence" value="ECO:0007669"/>
    <property type="project" value="TreeGrafter"/>
</dbReference>
<dbReference type="InterPro" id="IPR023562">
    <property type="entry name" value="ClpP/TepA"/>
</dbReference>
<dbReference type="PRINTS" id="PR00127">
    <property type="entry name" value="CLPPROTEASEP"/>
</dbReference>
<dbReference type="GO" id="GO:0051117">
    <property type="term" value="F:ATPase binding"/>
    <property type="evidence" value="ECO:0007669"/>
    <property type="project" value="TreeGrafter"/>
</dbReference>
<dbReference type="SUPFAM" id="SSF52096">
    <property type="entry name" value="ClpP/crotonase"/>
    <property type="match status" value="1"/>
</dbReference>
<comment type="caution">
    <text evidence="3">The sequence shown here is derived from an EMBL/GenBank/DDBJ whole genome shotgun (WGS) entry which is preliminary data.</text>
</comment>
<dbReference type="GO" id="GO:0004176">
    <property type="term" value="F:ATP-dependent peptidase activity"/>
    <property type="evidence" value="ECO:0007669"/>
    <property type="project" value="InterPro"/>
</dbReference>
<evidence type="ECO:0000313" key="4">
    <source>
        <dbReference type="Proteomes" id="UP000734854"/>
    </source>
</evidence>
<evidence type="ECO:0000256" key="1">
    <source>
        <dbReference type="ARBA" id="ARBA00007039"/>
    </source>
</evidence>
<reference evidence="3 4" key="1">
    <citation type="submission" date="2020-08" db="EMBL/GenBank/DDBJ databases">
        <title>Plant Genome Project.</title>
        <authorList>
            <person name="Zhang R.-G."/>
        </authorList>
    </citation>
    <scope>NUCLEOTIDE SEQUENCE [LARGE SCALE GENOMIC DNA]</scope>
    <source>
        <tissue evidence="3">Rhizome</tissue>
    </source>
</reference>
<gene>
    <name evidence="3" type="ORF">ZIOFF_076187</name>
</gene>
<dbReference type="Gene3D" id="3.90.226.10">
    <property type="entry name" value="2-enoyl-CoA Hydratase, Chain A, domain 1"/>
    <property type="match status" value="1"/>
</dbReference>
<evidence type="ECO:0000313" key="3">
    <source>
        <dbReference type="EMBL" id="KAG6465962.1"/>
    </source>
</evidence>
<name>A0A8J5CPF6_ZINOF</name>
<dbReference type="InterPro" id="IPR001907">
    <property type="entry name" value="ClpP"/>
</dbReference>
<organism evidence="3 4">
    <name type="scientific">Zingiber officinale</name>
    <name type="common">Ginger</name>
    <name type="synonym">Amomum zingiber</name>
    <dbReference type="NCBI Taxonomy" id="94328"/>
    <lineage>
        <taxon>Eukaryota</taxon>
        <taxon>Viridiplantae</taxon>
        <taxon>Streptophyta</taxon>
        <taxon>Embryophyta</taxon>
        <taxon>Tracheophyta</taxon>
        <taxon>Spermatophyta</taxon>
        <taxon>Magnoliopsida</taxon>
        <taxon>Liliopsida</taxon>
        <taxon>Zingiberales</taxon>
        <taxon>Zingiberaceae</taxon>
        <taxon>Zingiber</taxon>
    </lineage>
</organism>
<dbReference type="Proteomes" id="UP000734854">
    <property type="component" value="Unassembled WGS sequence"/>
</dbReference>